<proteinExistence type="predicted"/>
<feature type="compositionally biased region" description="Pro residues" evidence="5">
    <location>
        <begin position="255"/>
        <end position="269"/>
    </location>
</feature>
<feature type="compositionally biased region" description="Basic residues" evidence="5">
    <location>
        <begin position="357"/>
        <end position="367"/>
    </location>
</feature>
<dbReference type="PANTHER" id="PTHR24171">
    <property type="entry name" value="ANKYRIN REPEAT DOMAIN-CONTAINING PROTEIN 39-RELATED"/>
    <property type="match status" value="1"/>
</dbReference>
<dbReference type="AlphaFoldDB" id="A0A5M3N6G9"/>
<evidence type="ECO:0000313" key="7">
    <source>
        <dbReference type="EMBL" id="EIW86906.1"/>
    </source>
</evidence>
<dbReference type="PROSITE" id="PS50103">
    <property type="entry name" value="ZF_C3H1"/>
    <property type="match status" value="1"/>
</dbReference>
<dbReference type="KEGG" id="cput:CONPUDRAFT_69269"/>
<evidence type="ECO:0000256" key="4">
    <source>
        <dbReference type="PROSITE-ProRule" id="PRU00723"/>
    </source>
</evidence>
<protein>
    <recommendedName>
        <fullName evidence="6">C3H1-type domain-containing protein</fullName>
    </recommendedName>
</protein>
<dbReference type="SMART" id="SM00248">
    <property type="entry name" value="ANK"/>
    <property type="match status" value="1"/>
</dbReference>
<feature type="compositionally biased region" description="Polar residues" evidence="5">
    <location>
        <begin position="495"/>
        <end position="504"/>
    </location>
</feature>
<accession>A0A5M3N6G9</accession>
<keyword evidence="4" id="KW-0862">Zinc</keyword>
<gene>
    <name evidence="7" type="ORF">CONPUDRAFT_69269</name>
</gene>
<comment type="caution">
    <text evidence="7">The sequence shown here is derived from an EMBL/GenBank/DDBJ whole genome shotgun (WGS) entry which is preliminary data.</text>
</comment>
<feature type="compositionally biased region" description="Low complexity" evidence="5">
    <location>
        <begin position="289"/>
        <end position="298"/>
    </location>
</feature>
<feature type="zinc finger region" description="C3H1-type" evidence="4">
    <location>
        <begin position="371"/>
        <end position="398"/>
    </location>
</feature>
<keyword evidence="2 3" id="KW-0040">ANK repeat</keyword>
<feature type="repeat" description="ANK" evidence="3">
    <location>
        <begin position="35"/>
        <end position="67"/>
    </location>
</feature>
<dbReference type="RefSeq" id="XP_007762701.1">
    <property type="nucleotide sequence ID" value="XM_007764511.1"/>
</dbReference>
<feature type="region of interest" description="Disordered" evidence="5">
    <location>
        <begin position="527"/>
        <end position="564"/>
    </location>
</feature>
<dbReference type="InterPro" id="IPR036770">
    <property type="entry name" value="Ankyrin_rpt-contain_sf"/>
</dbReference>
<name>A0A5M3N6G9_CONPW</name>
<evidence type="ECO:0000259" key="6">
    <source>
        <dbReference type="PROSITE" id="PS50103"/>
    </source>
</evidence>
<dbReference type="Proteomes" id="UP000053558">
    <property type="component" value="Unassembled WGS sequence"/>
</dbReference>
<evidence type="ECO:0000256" key="1">
    <source>
        <dbReference type="ARBA" id="ARBA00022737"/>
    </source>
</evidence>
<dbReference type="PROSITE" id="PS50297">
    <property type="entry name" value="ANK_REP_REGION"/>
    <property type="match status" value="1"/>
</dbReference>
<keyword evidence="4" id="KW-0863">Zinc-finger</keyword>
<keyword evidence="8" id="KW-1185">Reference proteome</keyword>
<feature type="region of interest" description="Disordered" evidence="5">
    <location>
        <begin position="213"/>
        <end position="375"/>
    </location>
</feature>
<dbReference type="SUPFAM" id="SSF48403">
    <property type="entry name" value="Ankyrin repeat"/>
    <property type="match status" value="1"/>
</dbReference>
<dbReference type="EMBL" id="JH711573">
    <property type="protein sequence ID" value="EIW86906.1"/>
    <property type="molecule type" value="Genomic_DNA"/>
</dbReference>
<dbReference type="InterPro" id="IPR000571">
    <property type="entry name" value="Znf_CCCH"/>
</dbReference>
<dbReference type="Gene3D" id="4.10.1000.10">
    <property type="entry name" value="Zinc finger, CCCH-type"/>
    <property type="match status" value="1"/>
</dbReference>
<dbReference type="PROSITE" id="PS50088">
    <property type="entry name" value="ANK_REPEAT"/>
    <property type="match status" value="1"/>
</dbReference>
<dbReference type="GO" id="GO:0010468">
    <property type="term" value="P:regulation of gene expression"/>
    <property type="evidence" value="ECO:0007669"/>
    <property type="project" value="UniProtKB-ARBA"/>
</dbReference>
<dbReference type="Gene3D" id="1.25.40.20">
    <property type="entry name" value="Ankyrin repeat-containing domain"/>
    <property type="match status" value="1"/>
</dbReference>
<dbReference type="OMA" id="RYGSSCM"/>
<feature type="compositionally biased region" description="Pro residues" evidence="5">
    <location>
        <begin position="278"/>
        <end position="288"/>
    </location>
</feature>
<reference evidence="8" key="1">
    <citation type="journal article" date="2012" name="Science">
        <title>The Paleozoic origin of enzymatic lignin decomposition reconstructed from 31 fungal genomes.</title>
        <authorList>
            <person name="Floudas D."/>
            <person name="Binder M."/>
            <person name="Riley R."/>
            <person name="Barry K."/>
            <person name="Blanchette R.A."/>
            <person name="Henrissat B."/>
            <person name="Martinez A.T."/>
            <person name="Otillar R."/>
            <person name="Spatafora J.W."/>
            <person name="Yadav J.S."/>
            <person name="Aerts A."/>
            <person name="Benoit I."/>
            <person name="Boyd A."/>
            <person name="Carlson A."/>
            <person name="Copeland A."/>
            <person name="Coutinho P.M."/>
            <person name="de Vries R.P."/>
            <person name="Ferreira P."/>
            <person name="Findley K."/>
            <person name="Foster B."/>
            <person name="Gaskell J."/>
            <person name="Glotzer D."/>
            <person name="Gorecki P."/>
            <person name="Heitman J."/>
            <person name="Hesse C."/>
            <person name="Hori C."/>
            <person name="Igarashi K."/>
            <person name="Jurgens J.A."/>
            <person name="Kallen N."/>
            <person name="Kersten P."/>
            <person name="Kohler A."/>
            <person name="Kuees U."/>
            <person name="Kumar T.K.A."/>
            <person name="Kuo A."/>
            <person name="LaButti K."/>
            <person name="Larrondo L.F."/>
            <person name="Lindquist E."/>
            <person name="Ling A."/>
            <person name="Lombard V."/>
            <person name="Lucas S."/>
            <person name="Lundell T."/>
            <person name="Martin R."/>
            <person name="McLaughlin D.J."/>
            <person name="Morgenstern I."/>
            <person name="Morin E."/>
            <person name="Murat C."/>
            <person name="Nagy L.G."/>
            <person name="Nolan M."/>
            <person name="Ohm R.A."/>
            <person name="Patyshakuliyeva A."/>
            <person name="Rokas A."/>
            <person name="Ruiz-Duenas F.J."/>
            <person name="Sabat G."/>
            <person name="Salamov A."/>
            <person name="Samejima M."/>
            <person name="Schmutz J."/>
            <person name="Slot J.C."/>
            <person name="St John F."/>
            <person name="Stenlid J."/>
            <person name="Sun H."/>
            <person name="Sun S."/>
            <person name="Syed K."/>
            <person name="Tsang A."/>
            <person name="Wiebenga A."/>
            <person name="Young D."/>
            <person name="Pisabarro A."/>
            <person name="Eastwood D.C."/>
            <person name="Martin F."/>
            <person name="Cullen D."/>
            <person name="Grigoriev I.V."/>
            <person name="Hibbett D.S."/>
        </authorList>
    </citation>
    <scope>NUCLEOTIDE SEQUENCE [LARGE SCALE GENOMIC DNA]</scope>
    <source>
        <strain evidence="8">RWD-64-598 SS2</strain>
    </source>
</reference>
<dbReference type="InterPro" id="IPR002110">
    <property type="entry name" value="Ankyrin_rpt"/>
</dbReference>
<keyword evidence="4" id="KW-0479">Metal-binding</keyword>
<evidence type="ECO:0000313" key="8">
    <source>
        <dbReference type="Proteomes" id="UP000053558"/>
    </source>
</evidence>
<feature type="domain" description="C3H1-type" evidence="6">
    <location>
        <begin position="371"/>
        <end position="398"/>
    </location>
</feature>
<dbReference type="GO" id="GO:0008270">
    <property type="term" value="F:zinc ion binding"/>
    <property type="evidence" value="ECO:0007669"/>
    <property type="project" value="UniProtKB-KW"/>
</dbReference>
<evidence type="ECO:0000256" key="2">
    <source>
        <dbReference type="ARBA" id="ARBA00023043"/>
    </source>
</evidence>
<evidence type="ECO:0000256" key="3">
    <source>
        <dbReference type="PROSITE-ProRule" id="PRU00023"/>
    </source>
</evidence>
<keyword evidence="1" id="KW-0677">Repeat</keyword>
<dbReference type="OrthoDB" id="20872at2759"/>
<dbReference type="GeneID" id="19208731"/>
<feature type="region of interest" description="Disordered" evidence="5">
    <location>
        <begin position="396"/>
        <end position="515"/>
    </location>
</feature>
<dbReference type="Pfam" id="PF12796">
    <property type="entry name" value="Ank_2"/>
    <property type="match status" value="1"/>
</dbReference>
<sequence>MVSALWSASAEGNLDSVLDLLKTANPADIEIKDQNGSTCLVEAVRNGHVQVVRALLDRGADPNVASAHGPLHQLTMDSTIHELLTNAQHKIASLNGHVPAYPHDVNPDPSKQYYPGPLQYGYYPGMPPVPGMPDGASYYPPFPPTDQNAVGNLPPPDIARMIPCRYYPACRYGSSWPPPPPHAPYPAHYDPMNQPPYAPNYYPVPPPSFPPHSVPPHMNPVSPTSPHVPTPQHPHMGHARSGSDALSPAPFSPSGGPPPGPYGPMPPTSPSYHAPHPLQMPPLPPPGPQSAGLGPQSPQAMYTNGPTTAPPYPIRQDHVSPYPPPPGGAAYPDPTLKSTSQHPQDGFVHAHGFRSGPNHRRGGHPRRGSFGGRKPPCLFYPSGRCRNGDDCRFPHVIQENPMNRPPPPVSQGPRPRDVVPNGMNTIEEKFSEMAVQPQENRPPRQNGTAASSRSQSTDAGNRRGPKPAARVDKRQSLRQRVPSADEFPVLGGTITPPSRSSVNGSAPVVNGHNGPTAAQILQNATAFRGKDSTASTREPSTRATTPPSEIAETKPAEPNGVHVESNGLPAAVHALPTSKLPLSFAAAANAGTEISKEVSVAV</sequence>
<organism evidence="7 8">
    <name type="scientific">Coniophora puteana (strain RWD-64-598)</name>
    <name type="common">Brown rot fungus</name>
    <dbReference type="NCBI Taxonomy" id="741705"/>
    <lineage>
        <taxon>Eukaryota</taxon>
        <taxon>Fungi</taxon>
        <taxon>Dikarya</taxon>
        <taxon>Basidiomycota</taxon>
        <taxon>Agaricomycotina</taxon>
        <taxon>Agaricomycetes</taxon>
        <taxon>Agaricomycetidae</taxon>
        <taxon>Boletales</taxon>
        <taxon>Coniophorineae</taxon>
        <taxon>Coniophoraceae</taxon>
        <taxon>Coniophora</taxon>
    </lineage>
</organism>
<evidence type="ECO:0000256" key="5">
    <source>
        <dbReference type="SAM" id="MobiDB-lite"/>
    </source>
</evidence>
<feature type="compositionally biased region" description="Polar residues" evidence="5">
    <location>
        <begin position="532"/>
        <end position="547"/>
    </location>
</feature>
<feature type="compositionally biased region" description="Polar residues" evidence="5">
    <location>
        <begin position="437"/>
        <end position="459"/>
    </location>
</feature>